<dbReference type="Gene3D" id="4.10.1000.10">
    <property type="entry name" value="Zinc finger, CCCH-type"/>
    <property type="match status" value="1"/>
</dbReference>
<feature type="compositionally biased region" description="Polar residues" evidence="5">
    <location>
        <begin position="38"/>
        <end position="47"/>
    </location>
</feature>
<evidence type="ECO:0000313" key="8">
    <source>
        <dbReference type="Proteomes" id="UP000807469"/>
    </source>
</evidence>
<protein>
    <recommendedName>
        <fullName evidence="6">C3H1-type domain-containing protein</fullName>
    </recommendedName>
</protein>
<dbReference type="AlphaFoldDB" id="A0A9P5Z8I4"/>
<dbReference type="SUPFAM" id="SSF90229">
    <property type="entry name" value="CCCH zinc finger"/>
    <property type="match status" value="1"/>
</dbReference>
<keyword evidence="1 4" id="KW-0479">Metal-binding</keyword>
<organism evidence="7 8">
    <name type="scientific">Pholiota conissans</name>
    <dbReference type="NCBI Taxonomy" id="109636"/>
    <lineage>
        <taxon>Eukaryota</taxon>
        <taxon>Fungi</taxon>
        <taxon>Dikarya</taxon>
        <taxon>Basidiomycota</taxon>
        <taxon>Agaricomycotina</taxon>
        <taxon>Agaricomycetes</taxon>
        <taxon>Agaricomycetidae</taxon>
        <taxon>Agaricales</taxon>
        <taxon>Agaricineae</taxon>
        <taxon>Strophariaceae</taxon>
        <taxon>Pholiota</taxon>
    </lineage>
</organism>
<evidence type="ECO:0000313" key="7">
    <source>
        <dbReference type="EMBL" id="KAF9483019.1"/>
    </source>
</evidence>
<accession>A0A9P5Z8I4</accession>
<dbReference type="EMBL" id="MU155158">
    <property type="protein sequence ID" value="KAF9483019.1"/>
    <property type="molecule type" value="Genomic_DNA"/>
</dbReference>
<dbReference type="GO" id="GO:0008270">
    <property type="term" value="F:zinc ion binding"/>
    <property type="evidence" value="ECO:0007669"/>
    <property type="project" value="UniProtKB-KW"/>
</dbReference>
<feature type="region of interest" description="Disordered" evidence="5">
    <location>
        <begin position="274"/>
        <end position="328"/>
    </location>
</feature>
<feature type="zinc finger region" description="C3H1-type" evidence="4">
    <location>
        <begin position="242"/>
        <end position="270"/>
    </location>
</feature>
<keyword evidence="8" id="KW-1185">Reference proteome</keyword>
<evidence type="ECO:0000256" key="5">
    <source>
        <dbReference type="SAM" id="MobiDB-lite"/>
    </source>
</evidence>
<keyword evidence="3 4" id="KW-0862">Zinc</keyword>
<evidence type="ECO:0000256" key="1">
    <source>
        <dbReference type="ARBA" id="ARBA00022723"/>
    </source>
</evidence>
<gene>
    <name evidence="7" type="ORF">BDN70DRAFT_918686</name>
</gene>
<evidence type="ECO:0000259" key="6">
    <source>
        <dbReference type="PROSITE" id="PS50103"/>
    </source>
</evidence>
<sequence length="328" mass="35226">MSDSGAPTAKPSLKVLERRTSGTPGPRAPKPSLKVLEQRTSASTRTDSAPIVVPQLKPIPLAELSHQARTKVIKETRGVSPTVLLDNARMEVRAAEEHEVKGNLRATFVAYVKAVVLAKMVLELPEAADRKGVVRTELDFFLRYDGAGINARVRILRGILEPPPKIDKGKSKVPPPPLQIMAPIPSTSPTPLDEEDDTDRDSEVVIVHLENTSARDSVASPVPTSPGPSEWSTSTTNNINKNKGTVICKFWKQYGKCTKGNSCNYSHAVQIKPPTPAPAQAAPIKAAPPKAAPTKAAPAPPAVKDQGGAKKNRVRNKRKGAQSSVRQE</sequence>
<keyword evidence="2 4" id="KW-0863">Zinc-finger</keyword>
<dbReference type="InterPro" id="IPR000571">
    <property type="entry name" value="Znf_CCCH"/>
</dbReference>
<dbReference type="PROSITE" id="PS50103">
    <property type="entry name" value="ZF_C3H1"/>
    <property type="match status" value="1"/>
</dbReference>
<dbReference type="InterPro" id="IPR036855">
    <property type="entry name" value="Znf_CCCH_sf"/>
</dbReference>
<reference evidence="7" key="1">
    <citation type="submission" date="2020-11" db="EMBL/GenBank/DDBJ databases">
        <authorList>
            <consortium name="DOE Joint Genome Institute"/>
            <person name="Ahrendt S."/>
            <person name="Riley R."/>
            <person name="Andreopoulos W."/>
            <person name="Labutti K."/>
            <person name="Pangilinan J."/>
            <person name="Ruiz-Duenas F.J."/>
            <person name="Barrasa J.M."/>
            <person name="Sanchez-Garcia M."/>
            <person name="Camarero S."/>
            <person name="Miyauchi S."/>
            <person name="Serrano A."/>
            <person name="Linde D."/>
            <person name="Babiker R."/>
            <person name="Drula E."/>
            <person name="Ayuso-Fernandez I."/>
            <person name="Pacheco R."/>
            <person name="Padilla G."/>
            <person name="Ferreira P."/>
            <person name="Barriuso J."/>
            <person name="Kellner H."/>
            <person name="Castanera R."/>
            <person name="Alfaro M."/>
            <person name="Ramirez L."/>
            <person name="Pisabarro A.G."/>
            <person name="Kuo A."/>
            <person name="Tritt A."/>
            <person name="Lipzen A."/>
            <person name="He G."/>
            <person name="Yan M."/>
            <person name="Ng V."/>
            <person name="Cullen D."/>
            <person name="Martin F."/>
            <person name="Rosso M.-N."/>
            <person name="Henrissat B."/>
            <person name="Hibbett D."/>
            <person name="Martinez A.T."/>
            <person name="Grigoriev I.V."/>
        </authorList>
    </citation>
    <scope>NUCLEOTIDE SEQUENCE</scope>
    <source>
        <strain evidence="7">CIRM-BRFM 674</strain>
    </source>
</reference>
<proteinExistence type="predicted"/>
<feature type="domain" description="C3H1-type" evidence="6">
    <location>
        <begin position="242"/>
        <end position="270"/>
    </location>
</feature>
<evidence type="ECO:0000256" key="3">
    <source>
        <dbReference type="ARBA" id="ARBA00022833"/>
    </source>
</evidence>
<evidence type="ECO:0000256" key="2">
    <source>
        <dbReference type="ARBA" id="ARBA00022771"/>
    </source>
</evidence>
<dbReference type="SMART" id="SM00356">
    <property type="entry name" value="ZnF_C3H1"/>
    <property type="match status" value="1"/>
</dbReference>
<evidence type="ECO:0000256" key="4">
    <source>
        <dbReference type="PROSITE-ProRule" id="PRU00723"/>
    </source>
</evidence>
<feature type="region of interest" description="Disordered" evidence="5">
    <location>
        <begin position="164"/>
        <end position="239"/>
    </location>
</feature>
<feature type="compositionally biased region" description="Basic residues" evidence="5">
    <location>
        <begin position="310"/>
        <end position="320"/>
    </location>
</feature>
<feature type="region of interest" description="Disordered" evidence="5">
    <location>
        <begin position="1"/>
        <end position="47"/>
    </location>
</feature>
<name>A0A9P5Z8I4_9AGAR</name>
<comment type="caution">
    <text evidence="7">The sequence shown here is derived from an EMBL/GenBank/DDBJ whole genome shotgun (WGS) entry which is preliminary data.</text>
</comment>
<feature type="compositionally biased region" description="Low complexity" evidence="5">
    <location>
        <begin position="278"/>
        <end position="297"/>
    </location>
</feature>
<dbReference type="Proteomes" id="UP000807469">
    <property type="component" value="Unassembled WGS sequence"/>
</dbReference>
<dbReference type="Pfam" id="PF00642">
    <property type="entry name" value="zf-CCCH"/>
    <property type="match status" value="1"/>
</dbReference>